<dbReference type="RefSeq" id="XP_026619046.1">
    <property type="nucleotide sequence ID" value="XM_026762991.1"/>
</dbReference>
<feature type="compositionally biased region" description="Polar residues" evidence="1">
    <location>
        <begin position="218"/>
        <end position="234"/>
    </location>
</feature>
<feature type="domain" description="HAM1-like C-terminal" evidence="2">
    <location>
        <begin position="620"/>
        <end position="779"/>
    </location>
</feature>
<dbReference type="Pfam" id="PF19343">
    <property type="entry name" value="HAM1_N"/>
    <property type="match status" value="1"/>
</dbReference>
<dbReference type="InterPro" id="IPR045967">
    <property type="entry name" value="HAM1-like_N"/>
</dbReference>
<dbReference type="InterPro" id="IPR027842">
    <property type="entry name" value="HAM1-like_C"/>
</dbReference>
<keyword evidence="5" id="KW-1185">Reference proteome</keyword>
<dbReference type="VEuPathDB" id="FungiDB:CDV56_109372"/>
<dbReference type="Pfam" id="PF14613">
    <property type="entry name" value="HAM1_C"/>
    <property type="match status" value="1"/>
</dbReference>
<sequence length="881" mass="99269">MPSRTVNRPIDPKQKDKDINQKLQLFGIYQAFKNGKLPSNKQCDVALNSAITSKALSSPPKELSSEGQVLVQDLRTVIDQAKKLLLSKNEGQVLQEFVWEAQKVGAGEAPGKPDVPVSKEAAQQDADKAVEGLKTLGTLLITNGEFRKLMSDALIIARDMAGDVSQKAAEKIRPSQEQLSQVDQPAEENVWHEKPDIPKEQLKSRFQRGKEEAGDVANTATQSATGGQDPSTASDVDVRAGVSSAAQKAKEKIPEDVSEQSKSRAQELKERTRSYMSEKMPRERREQAIWRLKKMVIEIQGHPDYQQAVDTLFSLAEKYGRHTREISQQGAGSTKEFRGNERVRSMEVNLRTLIERFANSTSLDDFFDALDNVYRDADRDPELRGWFKNMDTFLRKSLKEQGYIMEEDCDREWDRLYDHGRYLLRDRYKDHIDRILDEIRFMGDQFNQDPQNRAFRSALEKLFNDLGRDASGNVAFKKHLVKDIRDVILPSIFENVRYVPVPRIEVSDPMADVVVENLVIESDNLMPNVVEFSSDNYFRWGRKNISNKRDNKIMISVSGIQADLKDVSYYIKKKQGFPSITDKGVMDIFLGNEGFGFKIAASTAHQEDRQHFIKLDRVTVKIHDLDIKLKKSKHKILFAIFKPMLFNIVRPTLEKVLEKQIHDAFVKGDAFAFEVHQEVQRAKEATKEDPANAPNIYSRYLDAARAKMTEKKQKAQAIAQRDTKIQTVTTLHDSMFPDIKLPGGISSKATDYTELARKGERWESPIFSIGSAAESKDIPKLAPIQRKPHQTTEGRLRDRPDGRPTEGADGRATDGGQVGADGYPKTSGYPSRGFADEMDNAFSNETTNGHTNGYTNGVAVKVPTEGLAVRGTPEAFNPQTA</sequence>
<evidence type="ECO:0000313" key="4">
    <source>
        <dbReference type="EMBL" id="RHZ68512.1"/>
    </source>
</evidence>
<gene>
    <name evidence="4" type="ORF">CDV56_109372</name>
</gene>
<dbReference type="EMBL" id="NKHU02000001">
    <property type="protein sequence ID" value="RHZ68512.1"/>
    <property type="molecule type" value="Genomic_DNA"/>
</dbReference>
<dbReference type="Proteomes" id="UP000215305">
    <property type="component" value="Unassembled WGS sequence"/>
</dbReference>
<dbReference type="PANTHER" id="PTHR31138">
    <property type="entry name" value="CHROMOSOME 19, WHOLE GENOME SHOTGUN SEQUENCE"/>
    <property type="match status" value="1"/>
</dbReference>
<dbReference type="Gene3D" id="3.15.10.10">
    <property type="entry name" value="Bactericidal permeability-increasing protein, domain 1"/>
    <property type="match status" value="1"/>
</dbReference>
<dbReference type="GeneID" id="38131346"/>
<organism evidence="4 5">
    <name type="scientific">Aspergillus thermomutatus</name>
    <name type="common">Neosartorya pseudofischeri</name>
    <dbReference type="NCBI Taxonomy" id="41047"/>
    <lineage>
        <taxon>Eukaryota</taxon>
        <taxon>Fungi</taxon>
        <taxon>Dikarya</taxon>
        <taxon>Ascomycota</taxon>
        <taxon>Pezizomycotina</taxon>
        <taxon>Eurotiomycetes</taxon>
        <taxon>Eurotiomycetidae</taxon>
        <taxon>Eurotiales</taxon>
        <taxon>Aspergillaceae</taxon>
        <taxon>Aspergillus</taxon>
        <taxon>Aspergillus subgen. Fumigati</taxon>
    </lineage>
</organism>
<comment type="caution">
    <text evidence="4">The sequence shown here is derived from an EMBL/GenBank/DDBJ whole genome shotgun (WGS) entry which is preliminary data.</text>
</comment>
<dbReference type="InterPro" id="IPR017943">
    <property type="entry name" value="Bactericidal_perm-incr_a/b_dom"/>
</dbReference>
<feature type="region of interest" description="Disordered" evidence="1">
    <location>
        <begin position="167"/>
        <end position="280"/>
    </location>
</feature>
<protein>
    <submittedName>
        <fullName evidence="4">Uncharacterized protein</fullName>
    </submittedName>
</protein>
<dbReference type="PANTHER" id="PTHR31138:SF1">
    <property type="entry name" value="PDZ DOMAIN-CONTAINING PROTEIN"/>
    <property type="match status" value="1"/>
</dbReference>
<dbReference type="GO" id="GO:0008289">
    <property type="term" value="F:lipid binding"/>
    <property type="evidence" value="ECO:0007669"/>
    <property type="project" value="InterPro"/>
</dbReference>
<feature type="compositionally biased region" description="Basic and acidic residues" evidence="1">
    <location>
        <begin position="790"/>
        <end position="812"/>
    </location>
</feature>
<dbReference type="AlphaFoldDB" id="A0A397HZW6"/>
<proteinExistence type="predicted"/>
<feature type="compositionally biased region" description="Basic and acidic residues" evidence="1">
    <location>
        <begin position="189"/>
        <end position="213"/>
    </location>
</feature>
<reference evidence="4" key="1">
    <citation type="submission" date="2018-08" db="EMBL/GenBank/DDBJ databases">
        <title>Draft genome sequence of azole-resistant Aspergillus thermomutatus (Neosartorya pseudofischeri) strain HMR AF 39, isolated from a human nasal aspirate.</title>
        <authorList>
            <person name="Parent-Michaud M."/>
            <person name="Dufresne P.J."/>
            <person name="Fournier E."/>
            <person name="Martineau C."/>
            <person name="Moreira S."/>
            <person name="Perkins V."/>
            <person name="De Repentigny L."/>
            <person name="Dufresne S.F."/>
        </authorList>
    </citation>
    <scope>NUCLEOTIDE SEQUENCE [LARGE SCALE GENOMIC DNA]</scope>
    <source>
        <strain evidence="4">HMR AF 39</strain>
    </source>
</reference>
<evidence type="ECO:0000256" key="1">
    <source>
        <dbReference type="SAM" id="MobiDB-lite"/>
    </source>
</evidence>
<feature type="region of interest" description="Disordered" evidence="1">
    <location>
        <begin position="773"/>
        <end position="857"/>
    </location>
</feature>
<feature type="compositionally biased region" description="Low complexity" evidence="1">
    <location>
        <begin position="844"/>
        <end position="857"/>
    </location>
</feature>
<feature type="domain" description="HAM1-like N-terminal" evidence="3">
    <location>
        <begin position="2"/>
        <end position="608"/>
    </location>
</feature>
<evidence type="ECO:0000259" key="2">
    <source>
        <dbReference type="Pfam" id="PF14613"/>
    </source>
</evidence>
<accession>A0A397HZW6</accession>
<feature type="compositionally biased region" description="Basic and acidic residues" evidence="1">
    <location>
        <begin position="248"/>
        <end position="273"/>
    </location>
</feature>
<dbReference type="SUPFAM" id="SSF55394">
    <property type="entry name" value="Bactericidal permeability-increasing protein, BPI"/>
    <property type="match status" value="1"/>
</dbReference>
<evidence type="ECO:0000259" key="3">
    <source>
        <dbReference type="Pfam" id="PF19343"/>
    </source>
</evidence>
<dbReference type="OrthoDB" id="19394at2759"/>
<dbReference type="STRING" id="41047.A0A397HZW6"/>
<evidence type="ECO:0000313" key="5">
    <source>
        <dbReference type="Proteomes" id="UP000215305"/>
    </source>
</evidence>
<name>A0A397HZW6_ASPTH</name>